<accession>A0A3M7P1J5</accession>
<organism evidence="1 2">
    <name type="scientific">Brachionus plicatilis</name>
    <name type="common">Marine rotifer</name>
    <name type="synonym">Brachionus muelleri</name>
    <dbReference type="NCBI Taxonomy" id="10195"/>
    <lineage>
        <taxon>Eukaryota</taxon>
        <taxon>Metazoa</taxon>
        <taxon>Spiralia</taxon>
        <taxon>Gnathifera</taxon>
        <taxon>Rotifera</taxon>
        <taxon>Eurotatoria</taxon>
        <taxon>Monogononta</taxon>
        <taxon>Pseudotrocha</taxon>
        <taxon>Ploima</taxon>
        <taxon>Brachionidae</taxon>
        <taxon>Brachionus</taxon>
    </lineage>
</organism>
<sequence length="301" mass="35041">MTNFGKSVSRKSDQILQNRHHDLHHRKKLKTFRWLNPDFAKNVLLHEHFALLCFHTPNLNDCLITKQQWIKSKNMLTKNNFLSVKFIFKKTLNTFMPNKFSSFFEFSSAFCNINSFKPKRASFLCLINLHKRMLIMAARIDGFKDKFKSTINYPNFGSNKGFKSGAVLFILIKIKFLKLVIILNSKFRHNSALSANSSLFAKEFVSDVDTFVVCPGKFDLLLMKNRKNAVRIAVAIGVSEMNAYNMRCLRLNFFSMDSTFEIDPLFIPGSRSRCLQKDLFATIRISPNLHPDWKYFSIFVF</sequence>
<proteinExistence type="predicted"/>
<dbReference type="Proteomes" id="UP000276133">
    <property type="component" value="Unassembled WGS sequence"/>
</dbReference>
<dbReference type="EMBL" id="REGN01014163">
    <property type="protein sequence ID" value="RMZ92968.1"/>
    <property type="molecule type" value="Genomic_DNA"/>
</dbReference>
<protein>
    <submittedName>
        <fullName evidence="1">Uncharacterized protein</fullName>
    </submittedName>
</protein>
<evidence type="ECO:0000313" key="2">
    <source>
        <dbReference type="Proteomes" id="UP000276133"/>
    </source>
</evidence>
<gene>
    <name evidence="1" type="ORF">BpHYR1_028030</name>
</gene>
<reference evidence="1 2" key="1">
    <citation type="journal article" date="2018" name="Sci. Rep.">
        <title>Genomic signatures of local adaptation to the degree of environmental predictability in rotifers.</title>
        <authorList>
            <person name="Franch-Gras L."/>
            <person name="Hahn C."/>
            <person name="Garcia-Roger E.M."/>
            <person name="Carmona M.J."/>
            <person name="Serra M."/>
            <person name="Gomez A."/>
        </authorList>
    </citation>
    <scope>NUCLEOTIDE SEQUENCE [LARGE SCALE GENOMIC DNA]</scope>
    <source>
        <strain evidence="1">HYR1</strain>
    </source>
</reference>
<comment type="caution">
    <text evidence="1">The sequence shown here is derived from an EMBL/GenBank/DDBJ whole genome shotgun (WGS) entry which is preliminary data.</text>
</comment>
<dbReference type="AlphaFoldDB" id="A0A3M7P1J5"/>
<evidence type="ECO:0000313" key="1">
    <source>
        <dbReference type="EMBL" id="RMZ92968.1"/>
    </source>
</evidence>
<name>A0A3M7P1J5_BRAPC</name>
<keyword evidence="2" id="KW-1185">Reference proteome</keyword>